<organism evidence="2 3">
    <name type="scientific">Allacma fusca</name>
    <dbReference type="NCBI Taxonomy" id="39272"/>
    <lineage>
        <taxon>Eukaryota</taxon>
        <taxon>Metazoa</taxon>
        <taxon>Ecdysozoa</taxon>
        <taxon>Arthropoda</taxon>
        <taxon>Hexapoda</taxon>
        <taxon>Collembola</taxon>
        <taxon>Symphypleona</taxon>
        <taxon>Sminthuridae</taxon>
        <taxon>Allacma</taxon>
    </lineage>
</organism>
<feature type="transmembrane region" description="Helical" evidence="1">
    <location>
        <begin position="24"/>
        <end position="50"/>
    </location>
</feature>
<keyword evidence="1" id="KW-0472">Membrane</keyword>
<keyword evidence="1" id="KW-0812">Transmembrane</keyword>
<dbReference type="Proteomes" id="UP000708208">
    <property type="component" value="Unassembled WGS sequence"/>
</dbReference>
<dbReference type="EMBL" id="CAJVCH010105786">
    <property type="protein sequence ID" value="CAG7724108.1"/>
    <property type="molecule type" value="Genomic_DNA"/>
</dbReference>
<dbReference type="AlphaFoldDB" id="A0A8J2JR39"/>
<evidence type="ECO:0000256" key="1">
    <source>
        <dbReference type="SAM" id="Phobius"/>
    </source>
</evidence>
<name>A0A8J2JR39_9HEXA</name>
<feature type="non-terminal residue" evidence="2">
    <location>
        <position position="1"/>
    </location>
</feature>
<proteinExistence type="predicted"/>
<evidence type="ECO:0000313" key="3">
    <source>
        <dbReference type="Proteomes" id="UP000708208"/>
    </source>
</evidence>
<accession>A0A8J2JR39</accession>
<keyword evidence="3" id="KW-1185">Reference proteome</keyword>
<sequence length="216" mass="24572">TQEYKILPQIEDEGLYEFEKPRTFCVPCLVLIFLIFILSGVAAICVSFWWSKELHQALDQYWPGHPNLTAAFAHFDNNNDTSTSGALHNFTFNSSEESTENSYFNATIAFTEGHNGTNVTRNAEINENNIGTKFAEAMREFEKQMETLSGIHQAELVIPIFMLVSFISMLALISLCCCFMSKQREKRQRKLLAKVITDLQTGDSKTFLLGNKEDDF</sequence>
<gene>
    <name evidence="2" type="ORF">AFUS01_LOCUS13148</name>
</gene>
<dbReference type="OrthoDB" id="10646527at2759"/>
<feature type="transmembrane region" description="Helical" evidence="1">
    <location>
        <begin position="156"/>
        <end position="180"/>
    </location>
</feature>
<reference evidence="2" key="1">
    <citation type="submission" date="2021-06" db="EMBL/GenBank/DDBJ databases">
        <authorList>
            <person name="Hodson N. C."/>
            <person name="Mongue J. A."/>
            <person name="Jaron S. K."/>
        </authorList>
    </citation>
    <scope>NUCLEOTIDE SEQUENCE</scope>
</reference>
<evidence type="ECO:0000313" key="2">
    <source>
        <dbReference type="EMBL" id="CAG7724108.1"/>
    </source>
</evidence>
<protein>
    <submittedName>
        <fullName evidence="2">Uncharacterized protein</fullName>
    </submittedName>
</protein>
<comment type="caution">
    <text evidence="2">The sequence shown here is derived from an EMBL/GenBank/DDBJ whole genome shotgun (WGS) entry which is preliminary data.</text>
</comment>
<keyword evidence="1" id="KW-1133">Transmembrane helix</keyword>